<dbReference type="PANTHER" id="PTHR31025">
    <property type="entry name" value="SI:CH211-196P9.1-RELATED"/>
    <property type="match status" value="1"/>
</dbReference>
<evidence type="ECO:0000313" key="1">
    <source>
        <dbReference type="EMBL" id="SBQ92026.1"/>
    </source>
</evidence>
<proteinExistence type="predicted"/>
<reference evidence="1" key="1">
    <citation type="submission" date="2016-05" db="EMBL/GenBank/DDBJ databases">
        <authorList>
            <person name="Lavstsen T."/>
            <person name="Jespersen J.S."/>
        </authorList>
    </citation>
    <scope>NUCLEOTIDE SEQUENCE</scope>
    <source>
        <tissue evidence="1">Brain</tissue>
    </source>
</reference>
<organism evidence="1">
    <name type="scientific">Nothobranchius kuhntae</name>
    <name type="common">Beira killifish</name>
    <dbReference type="NCBI Taxonomy" id="321403"/>
    <lineage>
        <taxon>Eukaryota</taxon>
        <taxon>Metazoa</taxon>
        <taxon>Chordata</taxon>
        <taxon>Craniata</taxon>
        <taxon>Vertebrata</taxon>
        <taxon>Euteleostomi</taxon>
        <taxon>Actinopterygii</taxon>
        <taxon>Neopterygii</taxon>
        <taxon>Teleostei</taxon>
        <taxon>Neoteleostei</taxon>
        <taxon>Acanthomorphata</taxon>
        <taxon>Ovalentaria</taxon>
        <taxon>Atherinomorphae</taxon>
        <taxon>Cyprinodontiformes</taxon>
        <taxon>Nothobranchiidae</taxon>
        <taxon>Nothobranchius</taxon>
    </lineage>
</organism>
<dbReference type="AlphaFoldDB" id="A0A1A8I590"/>
<dbReference type="PANTHER" id="PTHR31025:SF19">
    <property type="entry name" value="SI:CH73-42K18.1-RELATED"/>
    <property type="match status" value="1"/>
</dbReference>
<accession>A0A1A8I590</accession>
<reference evidence="1" key="2">
    <citation type="submission" date="2016-06" db="EMBL/GenBank/DDBJ databases">
        <title>The genome of a short-lived fish provides insights into sex chromosome evolution and the genetic control of aging.</title>
        <authorList>
            <person name="Reichwald K."/>
            <person name="Felder M."/>
            <person name="Petzold A."/>
            <person name="Koch P."/>
            <person name="Groth M."/>
            <person name="Platzer M."/>
        </authorList>
    </citation>
    <scope>NUCLEOTIDE SEQUENCE</scope>
    <source>
        <tissue evidence="1">Brain</tissue>
    </source>
</reference>
<dbReference type="EMBL" id="HAED01005996">
    <property type="protein sequence ID" value="SBQ92026.1"/>
    <property type="molecule type" value="Transcribed_RNA"/>
</dbReference>
<protein>
    <submittedName>
        <fullName evidence="1">Si:ch211-155i14.1</fullName>
    </submittedName>
</protein>
<name>A0A1A8I590_NOTKU</name>
<sequence length="516" mass="58702">MMAASQKFLLRVYITTDVVVKVSLTKRPESVEELITILREKLNPRLDFEFTLQYEDTDFDGQLTCLHDIQELLEKSTLKIVRSESDASSCASSGTDILPHVPLAQRLKCWPDTFPVPTFSYEVEHVLEKANKAYEMSGKQLKLTRAQKHNILETMASVMHTFKAYPSDRDVCLAAKALVTTHPCLNEPGSYGWKTSLKFKMGNYRTKLARAGCAEVSVNAGRRSINNSEGEYPHSNIKRARKAEVNYLPNFPRGEDKASLEELSIQIKNEVEKTEPNKVMIEKLMQTTFALRRHEIVQENPMVKDFLEKWPALRFHSQVCAEFHRVTNINLQKQFYAELDRHTPRLMALYRQKSTRTGKISEALRNILNHYDHQEAPDVDVKRTAVLRALPVYLREEDPEFFKTCDAGTLDETNLTDTPVALLTVVADGAAETSPVHFSPSSMAVVVEGDLVIRDIARFADAYALLFGLIYALHLDYPRKLVHTFTFVQKVFMGLDDGKPLKPSLHALRNDLLQSE</sequence>
<gene>
    <name evidence="1" type="primary">SI:CH211-155I14.1</name>
</gene>